<accession>A0A4Q9MA17</accession>
<dbReference type="EMBL" id="ML145147">
    <property type="protein sequence ID" value="TBU56741.1"/>
    <property type="molecule type" value="Genomic_DNA"/>
</dbReference>
<evidence type="ECO:0000313" key="2">
    <source>
        <dbReference type="EMBL" id="TBU56741.1"/>
    </source>
</evidence>
<dbReference type="Proteomes" id="UP000292957">
    <property type="component" value="Unassembled WGS sequence"/>
</dbReference>
<sequence>MAPQPEQSVVWTVYLPGVCLGSFRITVRRIIRNVNLSDDHYCFRKVINSARRDYQCSPPTSFQFEHTQPRPKCVRCPGKDCDRSIALSLLPGQQFCDVR</sequence>
<dbReference type="AlphaFoldDB" id="A0A4Q9MA17"/>
<organism evidence="1">
    <name type="scientific">Dichomitus squalens</name>
    <dbReference type="NCBI Taxonomy" id="114155"/>
    <lineage>
        <taxon>Eukaryota</taxon>
        <taxon>Fungi</taxon>
        <taxon>Dikarya</taxon>
        <taxon>Basidiomycota</taxon>
        <taxon>Agaricomycotina</taxon>
        <taxon>Agaricomycetes</taxon>
        <taxon>Polyporales</taxon>
        <taxon>Polyporaceae</taxon>
        <taxon>Dichomitus</taxon>
    </lineage>
</organism>
<gene>
    <name evidence="2" type="ORF">BD310DRAFT_602103</name>
    <name evidence="1" type="ORF">BD311DRAFT_47437</name>
</gene>
<reference evidence="1 3" key="1">
    <citation type="submission" date="2019-01" db="EMBL/GenBank/DDBJ databases">
        <title>Draft genome sequences of three monokaryotic isolates of the white-rot basidiomycete fungus Dichomitus squalens.</title>
        <authorList>
            <consortium name="DOE Joint Genome Institute"/>
            <person name="Lopez S.C."/>
            <person name="Andreopoulos B."/>
            <person name="Pangilinan J."/>
            <person name="Lipzen A."/>
            <person name="Riley R."/>
            <person name="Ahrendt S."/>
            <person name="Ng V."/>
            <person name="Barry K."/>
            <person name="Daum C."/>
            <person name="Grigoriev I.V."/>
            <person name="Hilden K.S."/>
            <person name="Makela M.R."/>
            <person name="de Vries R.P."/>
        </authorList>
    </citation>
    <scope>NUCLEOTIDE SEQUENCE [LARGE SCALE GENOMIC DNA]</scope>
    <source>
        <strain evidence="2 3">CBS 464.89</strain>
        <strain evidence="1">OM18370.1</strain>
    </source>
</reference>
<proteinExistence type="predicted"/>
<evidence type="ECO:0000313" key="3">
    <source>
        <dbReference type="Proteomes" id="UP000292082"/>
    </source>
</evidence>
<keyword evidence="3" id="KW-1185">Reference proteome</keyword>
<evidence type="ECO:0000313" key="1">
    <source>
        <dbReference type="EMBL" id="TBU23879.1"/>
    </source>
</evidence>
<protein>
    <submittedName>
        <fullName evidence="1">Uncharacterized protein</fullName>
    </submittedName>
</protein>
<name>A0A4Q9MA17_9APHY</name>
<dbReference type="Proteomes" id="UP000292082">
    <property type="component" value="Unassembled WGS sequence"/>
</dbReference>
<dbReference type="EMBL" id="ML143492">
    <property type="protein sequence ID" value="TBU23879.1"/>
    <property type="molecule type" value="Genomic_DNA"/>
</dbReference>